<name>A0A563W334_9CYAN</name>
<accession>A0A563W334</accession>
<evidence type="ECO:0000313" key="1">
    <source>
        <dbReference type="EMBL" id="VEP17953.1"/>
    </source>
</evidence>
<organism evidence="1 2">
    <name type="scientific">Hyella patelloides LEGE 07179</name>
    <dbReference type="NCBI Taxonomy" id="945734"/>
    <lineage>
        <taxon>Bacteria</taxon>
        <taxon>Bacillati</taxon>
        <taxon>Cyanobacteriota</taxon>
        <taxon>Cyanophyceae</taxon>
        <taxon>Pleurocapsales</taxon>
        <taxon>Hyellaceae</taxon>
        <taxon>Hyella</taxon>
    </lineage>
</organism>
<dbReference type="EMBL" id="CAACVJ010000624">
    <property type="protein sequence ID" value="VEP17953.1"/>
    <property type="molecule type" value="Genomic_DNA"/>
</dbReference>
<protein>
    <submittedName>
        <fullName evidence="1">Uncharacterized protein</fullName>
    </submittedName>
</protein>
<reference evidence="1 2" key="1">
    <citation type="submission" date="2019-01" db="EMBL/GenBank/DDBJ databases">
        <authorList>
            <person name="Brito A."/>
        </authorList>
    </citation>
    <scope>NUCLEOTIDE SEQUENCE [LARGE SCALE GENOMIC DNA]</scope>
    <source>
        <strain evidence="1">1</strain>
    </source>
</reference>
<dbReference type="AlphaFoldDB" id="A0A563W334"/>
<sequence>MVDFLPTLTGYKLIDNGVAILLNIFYKFFFSNSKISVFHF</sequence>
<dbReference type="Proteomes" id="UP000320055">
    <property type="component" value="Unassembled WGS sequence"/>
</dbReference>
<proteinExistence type="predicted"/>
<gene>
    <name evidence="1" type="ORF">H1P_6600007</name>
</gene>
<keyword evidence="2" id="KW-1185">Reference proteome</keyword>
<evidence type="ECO:0000313" key="2">
    <source>
        <dbReference type="Proteomes" id="UP000320055"/>
    </source>
</evidence>